<comment type="caution">
    <text evidence="1">The sequence shown here is derived from an EMBL/GenBank/DDBJ whole genome shotgun (WGS) entry which is preliminary data.</text>
</comment>
<accession>A0ACC1C9P3</accession>
<evidence type="ECO:0000313" key="1">
    <source>
        <dbReference type="EMBL" id="KAJ0112445.1"/>
    </source>
</evidence>
<evidence type="ECO:0000313" key="2">
    <source>
        <dbReference type="Proteomes" id="UP001164250"/>
    </source>
</evidence>
<name>A0ACC1C9P3_9ROSI</name>
<sequence>MDVVVVSEEMARELLMGISCSLPQKLLNFG</sequence>
<dbReference type="EMBL" id="CM047897">
    <property type="protein sequence ID" value="KAJ0112445.1"/>
    <property type="molecule type" value="Genomic_DNA"/>
</dbReference>
<reference evidence="2" key="1">
    <citation type="journal article" date="2023" name="G3 (Bethesda)">
        <title>Genome assembly and association tests identify interacting loci associated with vigor, precocity, and sex in interspecific pistachio rootstocks.</title>
        <authorList>
            <person name="Palmer W."/>
            <person name="Jacygrad E."/>
            <person name="Sagayaradj S."/>
            <person name="Cavanaugh K."/>
            <person name="Han R."/>
            <person name="Bertier L."/>
            <person name="Beede B."/>
            <person name="Kafkas S."/>
            <person name="Golino D."/>
            <person name="Preece J."/>
            <person name="Michelmore R."/>
        </authorList>
    </citation>
    <scope>NUCLEOTIDE SEQUENCE [LARGE SCALE GENOMIC DNA]</scope>
</reference>
<organism evidence="1 2">
    <name type="scientific">Pistacia atlantica</name>
    <dbReference type="NCBI Taxonomy" id="434234"/>
    <lineage>
        <taxon>Eukaryota</taxon>
        <taxon>Viridiplantae</taxon>
        <taxon>Streptophyta</taxon>
        <taxon>Embryophyta</taxon>
        <taxon>Tracheophyta</taxon>
        <taxon>Spermatophyta</taxon>
        <taxon>Magnoliopsida</taxon>
        <taxon>eudicotyledons</taxon>
        <taxon>Gunneridae</taxon>
        <taxon>Pentapetalae</taxon>
        <taxon>rosids</taxon>
        <taxon>malvids</taxon>
        <taxon>Sapindales</taxon>
        <taxon>Anacardiaceae</taxon>
        <taxon>Pistacia</taxon>
    </lineage>
</organism>
<keyword evidence="2" id="KW-1185">Reference proteome</keyword>
<proteinExistence type="predicted"/>
<gene>
    <name evidence="1" type="ORF">Patl1_03455</name>
</gene>
<protein>
    <submittedName>
        <fullName evidence="1">Uncharacterized protein</fullName>
    </submittedName>
</protein>
<dbReference type="Proteomes" id="UP001164250">
    <property type="component" value="Chromosome 1"/>
</dbReference>